<evidence type="ECO:0000313" key="2">
    <source>
        <dbReference type="EMBL" id="MBT0665863.1"/>
    </source>
</evidence>
<dbReference type="InterPro" id="IPR043129">
    <property type="entry name" value="ATPase_NBD"/>
</dbReference>
<dbReference type="RefSeq" id="WP_214172631.1">
    <property type="nucleotide sequence ID" value="NZ_JAHCVJ010000007.1"/>
</dbReference>
<dbReference type="Proteomes" id="UP000811899">
    <property type="component" value="Unassembled WGS sequence"/>
</dbReference>
<evidence type="ECO:0000256" key="1">
    <source>
        <dbReference type="ARBA" id="ARBA00006479"/>
    </source>
</evidence>
<keyword evidence="3" id="KW-1185">Reference proteome</keyword>
<organism evidence="2 3">
    <name type="scientific">Geoanaerobacter pelophilus</name>
    <dbReference type="NCBI Taxonomy" id="60036"/>
    <lineage>
        <taxon>Bacteria</taxon>
        <taxon>Pseudomonadati</taxon>
        <taxon>Thermodesulfobacteriota</taxon>
        <taxon>Desulfuromonadia</taxon>
        <taxon>Geobacterales</taxon>
        <taxon>Geobacteraceae</taxon>
        <taxon>Geoanaerobacter</taxon>
    </lineage>
</organism>
<dbReference type="InterPro" id="IPR000600">
    <property type="entry name" value="ROK"/>
</dbReference>
<protein>
    <submittedName>
        <fullName evidence="2">ROK family protein</fullName>
    </submittedName>
</protein>
<name>A0AAW4L4P4_9BACT</name>
<dbReference type="PANTHER" id="PTHR18964">
    <property type="entry name" value="ROK (REPRESSOR, ORF, KINASE) FAMILY"/>
    <property type="match status" value="1"/>
</dbReference>
<comment type="caution">
    <text evidence="2">The sequence shown here is derived from an EMBL/GenBank/DDBJ whole genome shotgun (WGS) entry which is preliminary data.</text>
</comment>
<dbReference type="PROSITE" id="PS01125">
    <property type="entry name" value="ROK"/>
    <property type="match status" value="1"/>
</dbReference>
<accession>A0AAW4L4P4</accession>
<dbReference type="InterPro" id="IPR049874">
    <property type="entry name" value="ROK_cs"/>
</dbReference>
<dbReference type="AlphaFoldDB" id="A0AAW4L4P4"/>
<proteinExistence type="inferred from homology"/>
<sequence>MANQHYVVGIDVGGTNLRFALVGADGEIVARRRIATPMNRAAFLSKLNENVGFMATELSGAGSLTGVGIGMPGLIAPSGQILSSVNLQHCAGLNLESELQAVTGLPVAVVNDANAAACGEHRFGAGRPFRTFIMITIGTGIGGGLVLDGNLWTGVDGFAGEFGHLTVVPDGRACPCGNHGCVEQYSSATALLAIAGEQGIMIRDASVEALAALATAGDAQAIALFRDAGRYLGAAAAAVVNLLNPAAIIIGGGVAASFALMQSSMRAEIDLRAYRPSAAGVTIIKGELNDDAGVLGAAAVALERFSR</sequence>
<reference evidence="2 3" key="1">
    <citation type="submission" date="2021-05" db="EMBL/GenBank/DDBJ databases">
        <title>The draft genome of Geobacter pelophilus DSM 12255.</title>
        <authorList>
            <person name="Xu Z."/>
            <person name="Masuda Y."/>
            <person name="Itoh H."/>
            <person name="Senoo K."/>
        </authorList>
    </citation>
    <scope>NUCLEOTIDE SEQUENCE [LARGE SCALE GENOMIC DNA]</scope>
    <source>
        <strain evidence="2 3">DSM 12255</strain>
    </source>
</reference>
<comment type="similarity">
    <text evidence="1">Belongs to the ROK (NagC/XylR) family.</text>
</comment>
<dbReference type="PANTHER" id="PTHR18964:SF149">
    <property type="entry name" value="BIFUNCTIONAL UDP-N-ACETYLGLUCOSAMINE 2-EPIMERASE_N-ACETYLMANNOSAMINE KINASE"/>
    <property type="match status" value="1"/>
</dbReference>
<evidence type="ECO:0000313" key="3">
    <source>
        <dbReference type="Proteomes" id="UP000811899"/>
    </source>
</evidence>
<dbReference type="SUPFAM" id="SSF53067">
    <property type="entry name" value="Actin-like ATPase domain"/>
    <property type="match status" value="1"/>
</dbReference>
<dbReference type="Pfam" id="PF00480">
    <property type="entry name" value="ROK"/>
    <property type="match status" value="1"/>
</dbReference>
<gene>
    <name evidence="2" type="ORF">KI809_16250</name>
</gene>
<dbReference type="Gene3D" id="3.30.420.40">
    <property type="match status" value="2"/>
</dbReference>
<dbReference type="EMBL" id="JAHCVJ010000007">
    <property type="protein sequence ID" value="MBT0665863.1"/>
    <property type="molecule type" value="Genomic_DNA"/>
</dbReference>